<evidence type="ECO:0000313" key="2">
    <source>
        <dbReference type="Proteomes" id="UP000479043"/>
    </source>
</evidence>
<evidence type="ECO:0000313" key="1">
    <source>
        <dbReference type="EMBL" id="MYM56291.1"/>
    </source>
</evidence>
<accession>A0A6L8LJS4</accession>
<organism evidence="1 2">
    <name type="scientific">Thalassovita mangrovi</name>
    <dbReference type="NCBI Taxonomy" id="2692236"/>
    <lineage>
        <taxon>Bacteria</taxon>
        <taxon>Pseudomonadati</taxon>
        <taxon>Pseudomonadota</taxon>
        <taxon>Alphaproteobacteria</taxon>
        <taxon>Rhodobacterales</taxon>
        <taxon>Roseobacteraceae</taxon>
        <taxon>Thalassovita</taxon>
    </lineage>
</organism>
<reference evidence="1 2" key="1">
    <citation type="submission" date="2020-01" db="EMBL/GenBank/DDBJ databases">
        <authorList>
            <person name="Chen S."/>
        </authorList>
    </citation>
    <scope>NUCLEOTIDE SEQUENCE [LARGE SCALE GENOMIC DNA]</scope>
    <source>
        <strain evidence="1 2">GS-10</strain>
    </source>
</reference>
<comment type="caution">
    <text evidence="1">The sequence shown here is derived from an EMBL/GenBank/DDBJ whole genome shotgun (WGS) entry which is preliminary data.</text>
</comment>
<sequence length="58" mass="5352">MNKSVKNLGLTLITALLGAGATVTAGAMIVGLGSGSASALGVKAPAAKVPGACAISLS</sequence>
<keyword evidence="2" id="KW-1185">Reference proteome</keyword>
<name>A0A6L8LJS4_9RHOB</name>
<protein>
    <submittedName>
        <fullName evidence="1">Uncharacterized protein</fullName>
    </submittedName>
</protein>
<dbReference type="RefSeq" id="WP_160974163.1">
    <property type="nucleotide sequence ID" value="NZ_WWEN01000005.1"/>
</dbReference>
<dbReference type="Proteomes" id="UP000479043">
    <property type="component" value="Unassembled WGS sequence"/>
</dbReference>
<gene>
    <name evidence="1" type="ORF">GR167_13315</name>
</gene>
<dbReference type="EMBL" id="WWEN01000005">
    <property type="protein sequence ID" value="MYM56291.1"/>
    <property type="molecule type" value="Genomic_DNA"/>
</dbReference>
<proteinExistence type="predicted"/>
<dbReference type="AlphaFoldDB" id="A0A6L8LJS4"/>